<protein>
    <submittedName>
        <fullName evidence="1">Uncharacterized protein</fullName>
    </submittedName>
</protein>
<dbReference type="GeneID" id="55003688"/>
<dbReference type="EMBL" id="MH727556">
    <property type="protein sequence ID" value="AYB70123.1"/>
    <property type="molecule type" value="Genomic_DNA"/>
</dbReference>
<organism evidence="1 2">
    <name type="scientific">Microbacterium phage OneinaGillian</name>
    <dbReference type="NCBI Taxonomy" id="2301604"/>
    <lineage>
        <taxon>Viruses</taxon>
        <taxon>Duplodnaviria</taxon>
        <taxon>Heunggongvirae</taxon>
        <taxon>Uroviricota</taxon>
        <taxon>Caudoviricetes</taxon>
        <taxon>Gillianvirus</taxon>
        <taxon>Gillianvirus oneinagillian</taxon>
    </lineage>
</organism>
<dbReference type="Proteomes" id="UP000279330">
    <property type="component" value="Segment"/>
</dbReference>
<reference evidence="1 2" key="1">
    <citation type="submission" date="2018-08" db="EMBL/GenBank/DDBJ databases">
        <authorList>
            <person name="Miller G.E."/>
            <person name="Abrahams R."/>
            <person name="Bazan D.C."/>
            <person name="Beglau B.C."/>
            <person name="Blaylock E.C."/>
            <person name="Choi J.D."/>
            <person name="Grewal S.K."/>
            <person name="Hernandez E.V."/>
            <person name="Kim D.J."/>
            <person name="Kim K."/>
            <person name="Lee Y."/>
            <person name="Linde M.K."/>
            <person name="Lopez M.B."/>
            <person name="Pangalila E."/>
            <person name="Parker M.A."/>
            <person name="Specht R.C."/>
            <person name="Teng M.C."/>
            <person name="Toledo B."/>
            <person name="Tran S."/>
            <person name="Yu H."/>
            <person name="Kalaj N."/>
            <person name="Muthiah A.S."/>
            <person name="Dean N.S."/>
            <person name="Diaz A."/>
            <person name="Garlena R.A."/>
            <person name="Russell D.A."/>
            <person name="Pope W.H."/>
            <person name="Jacobs-Sera D."/>
            <person name="Hatfull G.F."/>
        </authorList>
    </citation>
    <scope>NUCLEOTIDE SEQUENCE [LARGE SCALE GENOMIC DNA]</scope>
</reference>
<dbReference type="KEGG" id="vg:55003688"/>
<dbReference type="RefSeq" id="YP_009812619.1">
    <property type="nucleotide sequence ID" value="NC_048068.1"/>
</dbReference>
<proteinExistence type="predicted"/>
<gene>
    <name evidence="1" type="primary">13</name>
    <name evidence="1" type="ORF">SEA_ONEIAGILLIAN_13</name>
</gene>
<sequence length="106" mass="12293">MAEFDWDNDWLRLKAAEGLTIRDLVLNQAAMRHSALEEMIERMLVSPMSCGIVVVIEQIINLDDLEGSLTRHYRLDPHVPYGHLYEFGSMVEYESWQERGCPPFPV</sequence>
<accession>A0A385UH52</accession>
<evidence type="ECO:0000313" key="1">
    <source>
        <dbReference type="EMBL" id="AYB70123.1"/>
    </source>
</evidence>
<keyword evidence="2" id="KW-1185">Reference proteome</keyword>
<evidence type="ECO:0000313" key="2">
    <source>
        <dbReference type="Proteomes" id="UP000279330"/>
    </source>
</evidence>
<name>A0A385UH52_9CAUD</name>